<dbReference type="PROSITE" id="PS50930">
    <property type="entry name" value="HTH_LYTTR"/>
    <property type="match status" value="1"/>
</dbReference>
<feature type="domain" description="HTH LytTR-type" evidence="3">
    <location>
        <begin position="135"/>
        <end position="203"/>
    </location>
</feature>
<dbReference type="InterPro" id="IPR001789">
    <property type="entry name" value="Sig_transdc_resp-reg_receiver"/>
</dbReference>
<dbReference type="Pfam" id="PF04397">
    <property type="entry name" value="LytTR"/>
    <property type="match status" value="1"/>
</dbReference>
<accession>A0ABQ1MJE3</accession>
<dbReference type="EMBL" id="BMEC01000008">
    <property type="protein sequence ID" value="GGC40151.1"/>
    <property type="molecule type" value="Genomic_DNA"/>
</dbReference>
<comment type="caution">
    <text evidence="4">The sequence shown here is derived from an EMBL/GenBank/DDBJ whole genome shotgun (WGS) entry which is preliminary data.</text>
</comment>
<dbReference type="Proteomes" id="UP000636010">
    <property type="component" value="Unassembled WGS sequence"/>
</dbReference>
<feature type="modified residue" description="4-aspartylphosphate" evidence="1">
    <location>
        <position position="56"/>
    </location>
</feature>
<keyword evidence="5" id="KW-1185">Reference proteome</keyword>
<reference evidence="5" key="1">
    <citation type="journal article" date="2019" name="Int. J. Syst. Evol. Microbiol.">
        <title>The Global Catalogue of Microorganisms (GCM) 10K type strain sequencing project: providing services to taxonomists for standard genome sequencing and annotation.</title>
        <authorList>
            <consortium name="The Broad Institute Genomics Platform"/>
            <consortium name="The Broad Institute Genome Sequencing Center for Infectious Disease"/>
            <person name="Wu L."/>
            <person name="Ma J."/>
        </authorList>
    </citation>
    <scope>NUCLEOTIDE SEQUENCE [LARGE SCALE GENOMIC DNA]</scope>
    <source>
        <strain evidence="5">CGMCC 1.10832</strain>
    </source>
</reference>
<evidence type="ECO:0000313" key="5">
    <source>
        <dbReference type="Proteomes" id="UP000636010"/>
    </source>
</evidence>
<keyword evidence="1" id="KW-0597">Phosphoprotein</keyword>
<dbReference type="Gene3D" id="3.40.50.2300">
    <property type="match status" value="1"/>
</dbReference>
<name>A0ABQ1MJE3_9BACT</name>
<dbReference type="InterPro" id="IPR007492">
    <property type="entry name" value="LytTR_DNA-bd_dom"/>
</dbReference>
<dbReference type="RefSeq" id="WP_188464307.1">
    <property type="nucleotide sequence ID" value="NZ_BAABHU010000008.1"/>
</dbReference>
<dbReference type="SMART" id="SM00448">
    <property type="entry name" value="REC"/>
    <property type="match status" value="1"/>
</dbReference>
<dbReference type="Gene3D" id="2.40.50.1020">
    <property type="entry name" value="LytTr DNA-binding domain"/>
    <property type="match status" value="1"/>
</dbReference>
<dbReference type="InterPro" id="IPR051271">
    <property type="entry name" value="2C-system_Tx_regulators"/>
</dbReference>
<dbReference type="PANTHER" id="PTHR45526:SF1">
    <property type="entry name" value="TRANSCRIPTIONAL REGULATORY PROTEIN DCUR-RELATED"/>
    <property type="match status" value="1"/>
</dbReference>
<dbReference type="SUPFAM" id="SSF52172">
    <property type="entry name" value="CheY-like"/>
    <property type="match status" value="1"/>
</dbReference>
<evidence type="ECO:0000259" key="3">
    <source>
        <dbReference type="PROSITE" id="PS50930"/>
    </source>
</evidence>
<proteinExistence type="predicted"/>
<keyword evidence="4" id="KW-0238">DNA-binding</keyword>
<sequence>MQEIKCIIADDEPLARKLITSYVEQTPFLKLKGVFKNSWEVKDFLYSNPVDLILLDIEMPGLDGLTFFKTLNNPPKVIFITAHRDYAVDAFEVNASDYLMKPVAFERFLKALNHVHQIKNTASEQVMALATNDHLFISIDRQMQKVFFDEIEFLESMGDYVKFYIGLSKPLITKARLKDFVEKLPSNSFLQIHRSFIINKNKINAYTQDKVKIGDKWLRISRSFKDQLDF</sequence>
<dbReference type="Pfam" id="PF00072">
    <property type="entry name" value="Response_reg"/>
    <property type="match status" value="1"/>
</dbReference>
<organism evidence="4 5">
    <name type="scientific">Marivirga lumbricoides</name>
    <dbReference type="NCBI Taxonomy" id="1046115"/>
    <lineage>
        <taxon>Bacteria</taxon>
        <taxon>Pseudomonadati</taxon>
        <taxon>Bacteroidota</taxon>
        <taxon>Cytophagia</taxon>
        <taxon>Cytophagales</taxon>
        <taxon>Marivirgaceae</taxon>
        <taxon>Marivirga</taxon>
    </lineage>
</organism>
<dbReference type="PROSITE" id="PS50110">
    <property type="entry name" value="RESPONSE_REGULATORY"/>
    <property type="match status" value="1"/>
</dbReference>
<evidence type="ECO:0000259" key="2">
    <source>
        <dbReference type="PROSITE" id="PS50110"/>
    </source>
</evidence>
<dbReference type="SMART" id="SM00850">
    <property type="entry name" value="LytTR"/>
    <property type="match status" value="1"/>
</dbReference>
<dbReference type="PANTHER" id="PTHR45526">
    <property type="entry name" value="TRANSCRIPTIONAL REGULATORY PROTEIN DPIA"/>
    <property type="match status" value="1"/>
</dbReference>
<evidence type="ECO:0000256" key="1">
    <source>
        <dbReference type="PROSITE-ProRule" id="PRU00169"/>
    </source>
</evidence>
<feature type="domain" description="Response regulatory" evidence="2">
    <location>
        <begin position="5"/>
        <end position="116"/>
    </location>
</feature>
<evidence type="ECO:0000313" key="4">
    <source>
        <dbReference type="EMBL" id="GGC40151.1"/>
    </source>
</evidence>
<gene>
    <name evidence="4" type="ORF">GCM10011506_27080</name>
</gene>
<protein>
    <submittedName>
        <fullName evidence="4">DNA-binding response regulator</fullName>
    </submittedName>
</protein>
<dbReference type="InterPro" id="IPR011006">
    <property type="entry name" value="CheY-like_superfamily"/>
</dbReference>
<dbReference type="GO" id="GO:0003677">
    <property type="term" value="F:DNA binding"/>
    <property type="evidence" value="ECO:0007669"/>
    <property type="project" value="UniProtKB-KW"/>
</dbReference>